<dbReference type="GO" id="GO:0043807">
    <property type="term" value="F:3-methyl-2-oxobutanoate dehydrogenase (ferredoxin) activity"/>
    <property type="evidence" value="ECO:0007669"/>
    <property type="project" value="UniProtKB-EC"/>
</dbReference>
<dbReference type="RefSeq" id="WP_075757259.1">
    <property type="nucleotide sequence ID" value="NZ_LT608335.1"/>
</dbReference>
<organism evidence="5">
    <name type="scientific">uncultured Sporomusa sp</name>
    <dbReference type="NCBI Taxonomy" id="307249"/>
    <lineage>
        <taxon>Bacteria</taxon>
        <taxon>Bacillati</taxon>
        <taxon>Bacillota</taxon>
        <taxon>Negativicutes</taxon>
        <taxon>Selenomonadales</taxon>
        <taxon>Sporomusaceae</taxon>
        <taxon>Sporomusa</taxon>
        <taxon>environmental samples</taxon>
    </lineage>
</organism>
<keyword evidence="1" id="KW-0479">Metal-binding</keyword>
<dbReference type="InterPro" id="IPR017900">
    <property type="entry name" value="4Fe4S_Fe_S_CS"/>
</dbReference>
<dbReference type="GO" id="GO:0046872">
    <property type="term" value="F:metal ion binding"/>
    <property type="evidence" value="ECO:0007669"/>
    <property type="project" value="UniProtKB-KW"/>
</dbReference>
<dbReference type="Gene3D" id="3.30.70.20">
    <property type="match status" value="1"/>
</dbReference>
<accession>A0A212M1S3</accession>
<dbReference type="PANTHER" id="PTHR43122">
    <property type="entry name" value="FERREDOXIN SUBUNIT OF PYRUVATE:FLAVODOXIN OXIDOREDUCTASE-RELATED"/>
    <property type="match status" value="1"/>
</dbReference>
<protein>
    <submittedName>
        <fullName evidence="5">Ketoisovalerate oxidoreductase subunit VorC</fullName>
        <ecNumber evidence="5">1.2.7.7</ecNumber>
    </submittedName>
</protein>
<dbReference type="PANTHER" id="PTHR43122:SF2">
    <property type="entry name" value="FERREDOXIN SUBUNIT OF PYRUVATE:FLAVODOXIN OXIDOREDUCTASE"/>
    <property type="match status" value="1"/>
</dbReference>
<evidence type="ECO:0000256" key="3">
    <source>
        <dbReference type="ARBA" id="ARBA00023014"/>
    </source>
</evidence>
<feature type="domain" description="4Fe-4S ferredoxin-type" evidence="4">
    <location>
        <begin position="2"/>
        <end position="31"/>
    </location>
</feature>
<evidence type="ECO:0000256" key="2">
    <source>
        <dbReference type="ARBA" id="ARBA00023004"/>
    </source>
</evidence>
<dbReference type="EMBL" id="FMJE01000007">
    <property type="protein sequence ID" value="SCM83715.1"/>
    <property type="molecule type" value="Genomic_DNA"/>
</dbReference>
<dbReference type="EC" id="1.2.7.7" evidence="5"/>
<evidence type="ECO:0000256" key="1">
    <source>
        <dbReference type="ARBA" id="ARBA00022723"/>
    </source>
</evidence>
<gene>
    <name evidence="5" type="primary">vorC</name>
    <name evidence="5" type="ORF">KL86SPO_70573</name>
</gene>
<dbReference type="AlphaFoldDB" id="A0A212M1S3"/>
<keyword evidence="2" id="KW-0408">Iron</keyword>
<dbReference type="GO" id="GO:0051536">
    <property type="term" value="F:iron-sulfur cluster binding"/>
    <property type="evidence" value="ECO:0007669"/>
    <property type="project" value="UniProtKB-KW"/>
</dbReference>
<name>A0A212M1S3_9FIRM</name>
<evidence type="ECO:0000259" key="4">
    <source>
        <dbReference type="PROSITE" id="PS51379"/>
    </source>
</evidence>
<dbReference type="SUPFAM" id="SSF54862">
    <property type="entry name" value="4Fe-4S ferredoxins"/>
    <property type="match status" value="1"/>
</dbReference>
<dbReference type="PROSITE" id="PS00198">
    <property type="entry name" value="4FE4S_FER_1"/>
    <property type="match status" value="1"/>
</dbReference>
<dbReference type="PROSITE" id="PS51379">
    <property type="entry name" value="4FE4S_FER_2"/>
    <property type="match status" value="2"/>
</dbReference>
<proteinExistence type="predicted"/>
<dbReference type="InterPro" id="IPR017896">
    <property type="entry name" value="4Fe4S_Fe-S-bd"/>
</dbReference>
<evidence type="ECO:0000313" key="5">
    <source>
        <dbReference type="EMBL" id="SCM83715.1"/>
    </source>
</evidence>
<dbReference type="Pfam" id="PF12838">
    <property type="entry name" value="Fer4_7"/>
    <property type="match status" value="1"/>
</dbReference>
<feature type="domain" description="4Fe-4S ferredoxin-type" evidence="4">
    <location>
        <begin position="39"/>
        <end position="68"/>
    </location>
</feature>
<keyword evidence="5" id="KW-0560">Oxidoreductase</keyword>
<keyword evidence="3" id="KW-0411">Iron-sulfur</keyword>
<reference evidence="5" key="1">
    <citation type="submission" date="2016-08" db="EMBL/GenBank/DDBJ databases">
        <authorList>
            <person name="Seilhamer J.J."/>
        </authorList>
    </citation>
    <scope>NUCLEOTIDE SEQUENCE</scope>
    <source>
        <strain evidence="5">86</strain>
    </source>
</reference>
<sequence>MPRPVFNTEKCKACEMCIQACPKKLLELSDSYNKKGYCTVRCNDDDACIGCMLCARMCPDAVIEIYPMANSL</sequence>